<organism evidence="5">
    <name type="scientific">Candidatus Woesebacteria bacterium GW2011_GWB1_38_8b</name>
    <dbReference type="NCBI Taxonomy" id="1618571"/>
    <lineage>
        <taxon>Bacteria</taxon>
        <taxon>Candidatus Woeseibacteriota</taxon>
    </lineage>
</organism>
<sequence length="336" mass="38148">MKRKIGEVKNEKAIIVRELIKNFESIERGKGLTGKIKSLYNPKKKKVEALRGISFSIDKGELVGFIGPNGAGKTTTLKVLSGLLYPTSGFTQVLGYNPWERKNSYLKKIATVMGQKNQLWWDLPAIDTLELNQAIYELPQNTYKENLNELTELLEVKDLLNTQVRKLSLGQRMKFELIAALIHRPQVLFLDEPTIGLDVVAQQKVRDFIQDYNKKFNATIMLTSHNMDDLIDLAKRVIVIDKGEIIFDGKLSDLVSGFAKEKTIKLYFSKDIDVKSLENIGKVKKFSFPQATITVPRESVAFAAAELLQNFPIADLTIEEENIESIIRRVFRGEKK</sequence>
<dbReference type="PATRIC" id="fig|1618571.3.peg.985"/>
<dbReference type="InterPro" id="IPR003593">
    <property type="entry name" value="AAA+_ATPase"/>
</dbReference>
<comment type="caution">
    <text evidence="5">The sequence shown here is derived from an EMBL/GenBank/DDBJ whole genome shotgun (WGS) entry which is preliminary data.</text>
</comment>
<keyword evidence="1" id="KW-0813">Transport</keyword>
<dbReference type="Gene3D" id="3.40.50.300">
    <property type="entry name" value="P-loop containing nucleotide triphosphate hydrolases"/>
    <property type="match status" value="1"/>
</dbReference>
<dbReference type="InterPro" id="IPR050763">
    <property type="entry name" value="ABC_transporter_ATP-binding"/>
</dbReference>
<dbReference type="InterPro" id="IPR017871">
    <property type="entry name" value="ABC_transporter-like_CS"/>
</dbReference>
<keyword evidence="3" id="KW-0067">ATP-binding</keyword>
<dbReference type="Proteomes" id="UP000033944">
    <property type="component" value="Unassembled WGS sequence"/>
</dbReference>
<evidence type="ECO:0000256" key="2">
    <source>
        <dbReference type="ARBA" id="ARBA00022741"/>
    </source>
</evidence>
<protein>
    <submittedName>
        <fullName evidence="5">ABC transporter related-protein</fullName>
    </submittedName>
</protein>
<dbReference type="GO" id="GO:0016887">
    <property type="term" value="F:ATP hydrolysis activity"/>
    <property type="evidence" value="ECO:0007669"/>
    <property type="project" value="InterPro"/>
</dbReference>
<dbReference type="PANTHER" id="PTHR42711:SF4">
    <property type="entry name" value="ABC TRANSPORTER RELATED"/>
    <property type="match status" value="1"/>
</dbReference>
<keyword evidence="2" id="KW-0547">Nucleotide-binding</keyword>
<dbReference type="SUPFAM" id="SSF52540">
    <property type="entry name" value="P-loop containing nucleoside triphosphate hydrolases"/>
    <property type="match status" value="1"/>
</dbReference>
<evidence type="ECO:0000313" key="5">
    <source>
        <dbReference type="EMBL" id="KKQ86324.1"/>
    </source>
</evidence>
<dbReference type="Pfam" id="PF00005">
    <property type="entry name" value="ABC_tran"/>
    <property type="match status" value="1"/>
</dbReference>
<name>A0A0G0NKA2_9BACT</name>
<dbReference type="AlphaFoldDB" id="A0A0G0NKA2"/>
<dbReference type="PANTHER" id="PTHR42711">
    <property type="entry name" value="ABC TRANSPORTER ATP-BINDING PROTEIN"/>
    <property type="match status" value="1"/>
</dbReference>
<dbReference type="InterPro" id="IPR027417">
    <property type="entry name" value="P-loop_NTPase"/>
</dbReference>
<reference evidence="5" key="1">
    <citation type="journal article" date="2015" name="Nature">
        <title>rRNA introns, odd ribosomes, and small enigmatic genomes across a large radiation of phyla.</title>
        <authorList>
            <person name="Brown C.T."/>
            <person name="Hug L.A."/>
            <person name="Thomas B.C."/>
            <person name="Sharon I."/>
            <person name="Castelle C.J."/>
            <person name="Singh A."/>
            <person name="Wilkins M.J."/>
            <person name="Williams K.H."/>
            <person name="Banfield J.F."/>
        </authorList>
    </citation>
    <scope>NUCLEOTIDE SEQUENCE [LARGE SCALE GENOMIC DNA]</scope>
</reference>
<evidence type="ECO:0000259" key="4">
    <source>
        <dbReference type="PROSITE" id="PS50893"/>
    </source>
</evidence>
<dbReference type="GO" id="GO:0005524">
    <property type="term" value="F:ATP binding"/>
    <property type="evidence" value="ECO:0007669"/>
    <property type="project" value="UniProtKB-KW"/>
</dbReference>
<dbReference type="PROSITE" id="PS00211">
    <property type="entry name" value="ABC_TRANSPORTER_1"/>
    <property type="match status" value="1"/>
</dbReference>
<gene>
    <name evidence="5" type="ORF">UT10_C0029G0004</name>
</gene>
<feature type="domain" description="ABC transporter" evidence="4">
    <location>
        <begin position="34"/>
        <end position="267"/>
    </location>
</feature>
<evidence type="ECO:0000256" key="3">
    <source>
        <dbReference type="ARBA" id="ARBA00022840"/>
    </source>
</evidence>
<dbReference type="EMBL" id="LBVN01000029">
    <property type="protein sequence ID" value="KKQ86324.1"/>
    <property type="molecule type" value="Genomic_DNA"/>
</dbReference>
<dbReference type="PROSITE" id="PS50893">
    <property type="entry name" value="ABC_TRANSPORTER_2"/>
    <property type="match status" value="1"/>
</dbReference>
<accession>A0A0G0NKA2</accession>
<dbReference type="SMART" id="SM00382">
    <property type="entry name" value="AAA"/>
    <property type="match status" value="1"/>
</dbReference>
<evidence type="ECO:0000256" key="1">
    <source>
        <dbReference type="ARBA" id="ARBA00022448"/>
    </source>
</evidence>
<proteinExistence type="predicted"/>
<dbReference type="InterPro" id="IPR003439">
    <property type="entry name" value="ABC_transporter-like_ATP-bd"/>
</dbReference>